<name>A0ABR1WTY0_9PEZI</name>
<evidence type="ECO:0000256" key="3">
    <source>
        <dbReference type="ARBA" id="ARBA00022833"/>
    </source>
</evidence>
<keyword evidence="1" id="KW-0479">Metal-binding</keyword>
<feature type="region of interest" description="Disordered" evidence="4">
    <location>
        <begin position="431"/>
        <end position="863"/>
    </location>
</feature>
<sequence>MAAWAPIRAACAKPGCPNNKQVKVDCQRCQLVWYCSHDCSEKDQDRHRSLCDAHQNRKGDSYIVGQDTRNLVAEDEDEAYPHLKPGIIHEGPRDGGEPRLFSHYKVKSLITPGDTQVGGEINIGIDGFGDLGLLIETFLSIPHDSKAKYNFYLEEANDEAVARLQVLLSMTNTGTNCIQTAEAMLHYWYSAFLPDWVVDFLRHDVHQAAIRIQTECEGGTDETYVQTTQHHNNQQSGTKSFVSYFSRAFVRDGLAKFTGGLRLHPGRAMLQRDHNISGRRTDIATELVGQQAHPEWRSSRMEYLKTGVLAPMTTSKKEFRNPNPAFFRDWDRCQDYGFNPMEAWEDIYKPPRRSDVPEDDGHGNFFYYMREKLVRFIHALDQINNYKITITSLRITGTDKNWTTRWQARCCVQVIGMDDFNRFFYQIHQEPNDSLPQDTKAKELPEGHPDTVAEVTNDRESSPRELQPGKKSGGKRLTRSERRKAGKAKKRESDETKSTNSTKKTQKKPEQVDSRVKFTTYASDSASDTTSRVMFTPSTSSGVSEPIAREHSHQQPPVTSPADKKEQERDQKEIGPESVASTAVTRVQGQPAVPSPEDNERQWVTVARKAKKRWTAKRSKSGKQPSKSTSSSPRTPSVLSAVKTLPTKTTTSLAAPNNIVTSPVSYHQTETMRRKVRQERTARSNPPPRRRESSWNQFDEPADTLEPVSISEEKGLEHTETEANVAADSKPPPPQMPRLPKPVPLSGPMLGLWSEEPTQPAPEEPTEETPPEATQEATQEATEEPAQQVPEEPTQEAPEEPTQEAPTEPIQGVLETTAQEAPMGPVPEAWSNGEGTSAQLPSPPQFPVVPQAPVASQSRDPADDLRLAPVVNQYGYSGPPACPGHTATLYPNEIEPVTTDSHTANPAAKGGSDDADVQDTVVENEVGTDEGADTQGAKPKLSRKQKRNAKARQREAKRSAAQAEEASNSGVRRPSLEHRGGSDNVEDQDTVVETANDAGADANAEAQGVKPLTKTQKKNQKNSQKRKTQKAEAQEAEAQAAKTNYSEVRHPVLTRNQIMVNQRNRQRETQEATVPAQATDLATVQATVQTLEASGSEAGQPLLEHSTPHSGDFSSRFEMLVAAAVGASDNSTPNTPGPVPTATFPALPPELLDLIEPNIPDVPVNTPETLSPSTSPTLSPASCSDPASLEDGTRIREGYTADDLTELEKKTSLTWEEAKDPTKRRSIPWTDEDRATIDETPSLRGPAFIEPSERGSFFPKCSRGLPHRFPPKDEEGKEKEDGEKEEGEKEDEEKKDEQD</sequence>
<feature type="compositionally biased region" description="Basic and acidic residues" evidence="4">
    <location>
        <begin position="439"/>
        <end position="463"/>
    </location>
</feature>
<feature type="compositionally biased region" description="Low complexity" evidence="4">
    <location>
        <begin position="848"/>
        <end position="858"/>
    </location>
</feature>
<evidence type="ECO:0000313" key="7">
    <source>
        <dbReference type="Proteomes" id="UP001480595"/>
    </source>
</evidence>
<dbReference type="PROSITE" id="PS01360">
    <property type="entry name" value="ZF_MYND_1"/>
    <property type="match status" value="1"/>
</dbReference>
<evidence type="ECO:0000256" key="1">
    <source>
        <dbReference type="ARBA" id="ARBA00022723"/>
    </source>
</evidence>
<feature type="compositionally biased region" description="Low complexity" evidence="4">
    <location>
        <begin position="995"/>
        <end position="1006"/>
    </location>
</feature>
<protein>
    <recommendedName>
        <fullName evidence="5">MYND-type domain-containing protein</fullName>
    </recommendedName>
</protein>
<feature type="compositionally biased region" description="Polar residues" evidence="4">
    <location>
        <begin position="579"/>
        <end position="588"/>
    </location>
</feature>
<evidence type="ECO:0000256" key="2">
    <source>
        <dbReference type="ARBA" id="ARBA00022771"/>
    </source>
</evidence>
<keyword evidence="3" id="KW-0862">Zinc</keyword>
<feature type="compositionally biased region" description="Polar residues" evidence="4">
    <location>
        <begin position="646"/>
        <end position="669"/>
    </location>
</feature>
<feature type="compositionally biased region" description="Polar residues" evidence="4">
    <location>
        <begin position="532"/>
        <end position="543"/>
    </location>
</feature>
<feature type="compositionally biased region" description="Acidic residues" evidence="4">
    <location>
        <begin position="1283"/>
        <end position="1299"/>
    </location>
</feature>
<feature type="compositionally biased region" description="Pro residues" evidence="4">
    <location>
        <begin position="730"/>
        <end position="745"/>
    </location>
</feature>
<dbReference type="Proteomes" id="UP001480595">
    <property type="component" value="Unassembled WGS sequence"/>
</dbReference>
<dbReference type="Pfam" id="PF14737">
    <property type="entry name" value="DUF4470"/>
    <property type="match status" value="1"/>
</dbReference>
<feature type="region of interest" description="Disordered" evidence="4">
    <location>
        <begin position="883"/>
        <end position="1054"/>
    </location>
</feature>
<feature type="compositionally biased region" description="Basic and acidic residues" evidence="4">
    <location>
        <begin position="507"/>
        <end position="516"/>
    </location>
</feature>
<feature type="compositionally biased region" description="Basic residues" evidence="4">
    <location>
        <begin position="1015"/>
        <end position="1028"/>
    </location>
</feature>
<feature type="compositionally biased region" description="Basic residues" evidence="4">
    <location>
        <begin position="608"/>
        <end position="621"/>
    </location>
</feature>
<evidence type="ECO:0000313" key="6">
    <source>
        <dbReference type="EMBL" id="KAK8086617.1"/>
    </source>
</evidence>
<feature type="compositionally biased region" description="Basic and acidic residues" evidence="4">
    <location>
        <begin position="1206"/>
        <end position="1223"/>
    </location>
</feature>
<feature type="compositionally biased region" description="Basic and acidic residues" evidence="4">
    <location>
        <begin position="670"/>
        <end position="682"/>
    </location>
</feature>
<evidence type="ECO:0000259" key="5">
    <source>
        <dbReference type="PROSITE" id="PS01360"/>
    </source>
</evidence>
<dbReference type="Pfam" id="PF01753">
    <property type="entry name" value="zf-MYND"/>
    <property type="match status" value="1"/>
</dbReference>
<proteinExistence type="predicted"/>
<dbReference type="SUPFAM" id="SSF144232">
    <property type="entry name" value="HIT/MYND zinc finger-like"/>
    <property type="match status" value="1"/>
</dbReference>
<feature type="compositionally biased region" description="Low complexity" evidence="4">
    <location>
        <begin position="771"/>
        <end position="792"/>
    </location>
</feature>
<dbReference type="GeneID" id="92086063"/>
<accession>A0ABR1WTY0</accession>
<gene>
    <name evidence="6" type="ORF">PG994_001591</name>
</gene>
<evidence type="ECO:0000256" key="4">
    <source>
        <dbReference type="SAM" id="MobiDB-lite"/>
    </source>
</evidence>
<keyword evidence="2" id="KW-0863">Zinc-finger</keyword>
<feature type="compositionally biased region" description="Acidic residues" evidence="4">
    <location>
        <begin position="793"/>
        <end position="802"/>
    </location>
</feature>
<dbReference type="InterPro" id="IPR002893">
    <property type="entry name" value="Znf_MYND"/>
</dbReference>
<organism evidence="6 7">
    <name type="scientific">Apiospora phragmitis</name>
    <dbReference type="NCBI Taxonomy" id="2905665"/>
    <lineage>
        <taxon>Eukaryota</taxon>
        <taxon>Fungi</taxon>
        <taxon>Dikarya</taxon>
        <taxon>Ascomycota</taxon>
        <taxon>Pezizomycotina</taxon>
        <taxon>Sordariomycetes</taxon>
        <taxon>Xylariomycetidae</taxon>
        <taxon>Amphisphaeriales</taxon>
        <taxon>Apiosporaceae</taxon>
        <taxon>Apiospora</taxon>
    </lineage>
</organism>
<dbReference type="RefSeq" id="XP_066721141.1">
    <property type="nucleotide sequence ID" value="XM_066853000.1"/>
</dbReference>
<keyword evidence="7" id="KW-1185">Reference proteome</keyword>
<feature type="compositionally biased region" description="Low complexity" evidence="4">
    <location>
        <begin position="622"/>
        <end position="637"/>
    </location>
</feature>
<feature type="compositionally biased region" description="Basic residues" evidence="4">
    <location>
        <begin position="940"/>
        <end position="951"/>
    </location>
</feature>
<feature type="compositionally biased region" description="Low complexity" evidence="4">
    <location>
        <begin position="519"/>
        <end position="531"/>
    </location>
</feature>
<feature type="domain" description="MYND-type" evidence="5">
    <location>
        <begin position="11"/>
        <end position="51"/>
    </location>
</feature>
<dbReference type="EMBL" id="JAQQWL010000002">
    <property type="protein sequence ID" value="KAK8086617.1"/>
    <property type="molecule type" value="Genomic_DNA"/>
</dbReference>
<dbReference type="Gene3D" id="6.10.140.2220">
    <property type="match status" value="1"/>
</dbReference>
<feature type="compositionally biased region" description="Basic and acidic residues" evidence="4">
    <location>
        <begin position="1270"/>
        <end position="1282"/>
    </location>
</feature>
<feature type="compositionally biased region" description="Basic and acidic residues" evidence="4">
    <location>
        <begin position="711"/>
        <end position="721"/>
    </location>
</feature>
<feature type="region of interest" description="Disordered" evidence="4">
    <location>
        <begin position="1165"/>
        <end position="1299"/>
    </location>
</feature>
<comment type="caution">
    <text evidence="6">The sequence shown here is derived from an EMBL/GenBank/DDBJ whole genome shotgun (WGS) entry which is preliminary data.</text>
</comment>
<reference evidence="6 7" key="1">
    <citation type="submission" date="2023-01" db="EMBL/GenBank/DDBJ databases">
        <title>Analysis of 21 Apiospora genomes using comparative genomics revels a genus with tremendous synthesis potential of carbohydrate active enzymes and secondary metabolites.</title>
        <authorList>
            <person name="Sorensen T."/>
        </authorList>
    </citation>
    <scope>NUCLEOTIDE SEQUENCE [LARGE SCALE GENOMIC DNA]</scope>
    <source>
        <strain evidence="6 7">CBS 135458</strain>
    </source>
</reference>
<feature type="compositionally biased region" description="Basic and acidic residues" evidence="4">
    <location>
        <begin position="562"/>
        <end position="575"/>
    </location>
</feature>
<feature type="compositionally biased region" description="Basic residues" evidence="4">
    <location>
        <begin position="472"/>
        <end position="490"/>
    </location>
</feature>
<feature type="compositionally biased region" description="Low complexity" evidence="4">
    <location>
        <begin position="1166"/>
        <end position="1180"/>
    </location>
</feature>
<dbReference type="InterPro" id="IPR027974">
    <property type="entry name" value="DUF4470"/>
</dbReference>